<keyword evidence="2 5" id="KW-0812">Transmembrane</keyword>
<gene>
    <name evidence="7" type="ORF">BS47DRAFT_1321727</name>
</gene>
<reference evidence="7" key="1">
    <citation type="journal article" date="2020" name="Nat. Commun.">
        <title>Large-scale genome sequencing of mycorrhizal fungi provides insights into the early evolution of symbiotic traits.</title>
        <authorList>
            <person name="Miyauchi S."/>
            <person name="Kiss E."/>
            <person name="Kuo A."/>
            <person name="Drula E."/>
            <person name="Kohler A."/>
            <person name="Sanchez-Garcia M."/>
            <person name="Morin E."/>
            <person name="Andreopoulos B."/>
            <person name="Barry K.W."/>
            <person name="Bonito G."/>
            <person name="Buee M."/>
            <person name="Carver A."/>
            <person name="Chen C."/>
            <person name="Cichocki N."/>
            <person name="Clum A."/>
            <person name="Culley D."/>
            <person name="Crous P.W."/>
            <person name="Fauchery L."/>
            <person name="Girlanda M."/>
            <person name="Hayes R.D."/>
            <person name="Keri Z."/>
            <person name="LaButti K."/>
            <person name="Lipzen A."/>
            <person name="Lombard V."/>
            <person name="Magnuson J."/>
            <person name="Maillard F."/>
            <person name="Murat C."/>
            <person name="Nolan M."/>
            <person name="Ohm R.A."/>
            <person name="Pangilinan J."/>
            <person name="Pereira M.F."/>
            <person name="Perotto S."/>
            <person name="Peter M."/>
            <person name="Pfister S."/>
            <person name="Riley R."/>
            <person name="Sitrit Y."/>
            <person name="Stielow J.B."/>
            <person name="Szollosi G."/>
            <person name="Zifcakova L."/>
            <person name="Stursova M."/>
            <person name="Spatafora J.W."/>
            <person name="Tedersoo L."/>
            <person name="Vaario L.M."/>
            <person name="Yamada A."/>
            <person name="Yan M."/>
            <person name="Wang P."/>
            <person name="Xu J."/>
            <person name="Bruns T."/>
            <person name="Baldrian P."/>
            <person name="Vilgalys R."/>
            <person name="Dunand C."/>
            <person name="Henrissat B."/>
            <person name="Grigoriev I.V."/>
            <person name="Hibbett D."/>
            <person name="Nagy L.G."/>
            <person name="Martin F.M."/>
        </authorList>
    </citation>
    <scope>NUCLEOTIDE SEQUENCE</scope>
    <source>
        <strain evidence="7">UP504</strain>
    </source>
</reference>
<feature type="domain" description="Sugar phosphate transporter" evidence="6">
    <location>
        <begin position="54"/>
        <end position="350"/>
    </location>
</feature>
<keyword evidence="4 5" id="KW-0472">Membrane</keyword>
<dbReference type="Pfam" id="PF03151">
    <property type="entry name" value="TPT"/>
    <property type="match status" value="1"/>
</dbReference>
<comment type="subcellular location">
    <subcellularLocation>
        <location evidence="1">Membrane</location>
        <topology evidence="1">Multi-pass membrane protein</topology>
    </subcellularLocation>
</comment>
<protein>
    <recommendedName>
        <fullName evidence="6">Sugar phosphate transporter domain-containing protein</fullName>
    </recommendedName>
</protein>
<dbReference type="GO" id="GO:0016020">
    <property type="term" value="C:membrane"/>
    <property type="evidence" value="ECO:0007669"/>
    <property type="project" value="UniProtKB-SubCell"/>
</dbReference>
<evidence type="ECO:0000259" key="6">
    <source>
        <dbReference type="Pfam" id="PF03151"/>
    </source>
</evidence>
<name>A0A9P6AIR2_9AGAM</name>
<evidence type="ECO:0000256" key="5">
    <source>
        <dbReference type="SAM" id="Phobius"/>
    </source>
</evidence>
<sequence length="387" mass="43645">MFRSTDENELGSQGGLPLPESDNSEILHDPQLLNWVTTVAERKRRWWREAFINGLFIASWFSLATILSLYNKWMFSPDKFGFPFPIFVTSVHMVVQFVLAGLLRTLFPKLFRPPRGPSIHDYSKNAIPCAITTGADIGISNLSLKLVTLSFYTMCKSSSLIFVLMFAFLFRLERFSWRLVAVILTITGGVVLMVASETQLVVAGMLLVILASALGGLRWALTQILLNKKEMGMDNPVATIFWLAPSMAITLAVMSMIIEGFHDVFRTRFFDGMMAIMRTLVFILFPGVFAFAMVMTEYYIIQRVGMVPMSIAGIFKEVTTITLSTWVFGDDLTPLNMIGVGITIFGISLFTYDKYTKSVLMPLPKDDELEVLHHLEESEVDMFPIED</sequence>
<dbReference type="OrthoDB" id="18894at2759"/>
<feature type="transmembrane region" description="Helical" evidence="5">
    <location>
        <begin position="82"/>
        <end position="103"/>
    </location>
</feature>
<dbReference type="InterPro" id="IPR004853">
    <property type="entry name" value="Sugar_P_trans_dom"/>
</dbReference>
<dbReference type="EMBL" id="MU129106">
    <property type="protein sequence ID" value="KAF9506569.1"/>
    <property type="molecule type" value="Genomic_DNA"/>
</dbReference>
<evidence type="ECO:0000256" key="2">
    <source>
        <dbReference type="ARBA" id="ARBA00022692"/>
    </source>
</evidence>
<feature type="transmembrane region" description="Helical" evidence="5">
    <location>
        <begin position="149"/>
        <end position="169"/>
    </location>
</feature>
<dbReference type="PANTHER" id="PTHR11132">
    <property type="entry name" value="SOLUTE CARRIER FAMILY 35"/>
    <property type="match status" value="1"/>
</dbReference>
<organism evidence="7 8">
    <name type="scientific">Hydnum rufescens UP504</name>
    <dbReference type="NCBI Taxonomy" id="1448309"/>
    <lineage>
        <taxon>Eukaryota</taxon>
        <taxon>Fungi</taxon>
        <taxon>Dikarya</taxon>
        <taxon>Basidiomycota</taxon>
        <taxon>Agaricomycotina</taxon>
        <taxon>Agaricomycetes</taxon>
        <taxon>Cantharellales</taxon>
        <taxon>Hydnaceae</taxon>
        <taxon>Hydnum</taxon>
    </lineage>
</organism>
<accession>A0A9P6AIR2</accession>
<evidence type="ECO:0000313" key="7">
    <source>
        <dbReference type="EMBL" id="KAF9506569.1"/>
    </source>
</evidence>
<feature type="transmembrane region" description="Helical" evidence="5">
    <location>
        <begin position="332"/>
        <end position="352"/>
    </location>
</feature>
<keyword evidence="3 5" id="KW-1133">Transmembrane helix</keyword>
<proteinExistence type="predicted"/>
<feature type="transmembrane region" description="Helical" evidence="5">
    <location>
        <begin position="200"/>
        <end position="220"/>
    </location>
</feature>
<feature type="transmembrane region" description="Helical" evidence="5">
    <location>
        <begin position="175"/>
        <end position="195"/>
    </location>
</feature>
<comment type="caution">
    <text evidence="7">The sequence shown here is derived from an EMBL/GenBank/DDBJ whole genome shotgun (WGS) entry which is preliminary data.</text>
</comment>
<evidence type="ECO:0000313" key="8">
    <source>
        <dbReference type="Proteomes" id="UP000886523"/>
    </source>
</evidence>
<dbReference type="Proteomes" id="UP000886523">
    <property type="component" value="Unassembled WGS sequence"/>
</dbReference>
<evidence type="ECO:0000256" key="4">
    <source>
        <dbReference type="ARBA" id="ARBA00023136"/>
    </source>
</evidence>
<feature type="transmembrane region" description="Helical" evidence="5">
    <location>
        <begin position="279"/>
        <end position="301"/>
    </location>
</feature>
<feature type="transmembrane region" description="Helical" evidence="5">
    <location>
        <begin position="50"/>
        <end position="70"/>
    </location>
</feature>
<keyword evidence="8" id="KW-1185">Reference proteome</keyword>
<evidence type="ECO:0000256" key="3">
    <source>
        <dbReference type="ARBA" id="ARBA00022989"/>
    </source>
</evidence>
<feature type="transmembrane region" description="Helical" evidence="5">
    <location>
        <begin position="240"/>
        <end position="258"/>
    </location>
</feature>
<evidence type="ECO:0000256" key="1">
    <source>
        <dbReference type="ARBA" id="ARBA00004141"/>
    </source>
</evidence>
<dbReference type="AlphaFoldDB" id="A0A9P6AIR2"/>
<dbReference type="InterPro" id="IPR050186">
    <property type="entry name" value="TPT_transporter"/>
</dbReference>